<dbReference type="GO" id="GO:0005739">
    <property type="term" value="C:mitochondrion"/>
    <property type="evidence" value="ECO:0007669"/>
    <property type="project" value="UniProtKB-SubCell"/>
</dbReference>
<feature type="compositionally biased region" description="Basic and acidic residues" evidence="13">
    <location>
        <begin position="440"/>
        <end position="475"/>
    </location>
</feature>
<gene>
    <name evidence="12" type="primary">NTH1</name>
    <name evidence="15" type="ORF">JR316_003047</name>
</gene>
<name>A0A8H7Y4G6_PSICU</name>
<comment type="similarity">
    <text evidence="1 12">Belongs to the Nth/MutY family.</text>
</comment>
<keyword evidence="2" id="KW-0004">4Fe-4S</keyword>
<feature type="compositionally biased region" description="Polar residues" evidence="13">
    <location>
        <begin position="132"/>
        <end position="151"/>
    </location>
</feature>
<dbReference type="Pfam" id="PF00730">
    <property type="entry name" value="HhH-GPD"/>
    <property type="match status" value="1"/>
</dbReference>
<evidence type="ECO:0000256" key="6">
    <source>
        <dbReference type="ARBA" id="ARBA00023004"/>
    </source>
</evidence>
<dbReference type="GO" id="GO:0051539">
    <property type="term" value="F:4 iron, 4 sulfur cluster binding"/>
    <property type="evidence" value="ECO:0007669"/>
    <property type="project" value="UniProtKB-KW"/>
</dbReference>
<evidence type="ECO:0000313" key="15">
    <source>
        <dbReference type="EMBL" id="KAG5170970.1"/>
    </source>
</evidence>
<keyword evidence="3" id="KW-0479">Metal-binding</keyword>
<dbReference type="Gene3D" id="1.10.340.30">
    <property type="entry name" value="Hypothetical protein, domain 2"/>
    <property type="match status" value="1"/>
</dbReference>
<comment type="function">
    <text evidence="12">Bifunctional DNA N-glycosylase with associated apurinic/apyrimidinic (AP) lyase function that catalyzes the first step in base excision repair (BER), the primary repair pathway for the repair of oxidative DNA damage. The DNA N-glycosylase activity releases the damaged DNA base from DNA by cleaving the N-glycosidic bond, leaving an AP site. The AP lyase activity cleaves the phosphodiester bond 3' to the AP site by a beta-elimination. Primarily recognizes and repairs oxidative base damage of pyrimidines.</text>
</comment>
<dbReference type="GO" id="GO:0046872">
    <property type="term" value="F:metal ion binding"/>
    <property type="evidence" value="ECO:0007669"/>
    <property type="project" value="UniProtKB-KW"/>
</dbReference>
<evidence type="ECO:0000256" key="9">
    <source>
        <dbReference type="ARBA" id="ARBA00023239"/>
    </source>
</evidence>
<dbReference type="InterPro" id="IPR011257">
    <property type="entry name" value="DNA_glycosylase"/>
</dbReference>
<keyword evidence="4 12" id="KW-0227">DNA damage</keyword>
<dbReference type="AlphaFoldDB" id="A0A8H7Y4G6"/>
<feature type="domain" description="HhH-GPD" evidence="14">
    <location>
        <begin position="220"/>
        <end position="373"/>
    </location>
</feature>
<dbReference type="FunFam" id="1.10.340.30:FF:000005">
    <property type="entry name" value="Endonuclease III-like protein 1"/>
    <property type="match status" value="1"/>
</dbReference>
<dbReference type="GO" id="GO:0005634">
    <property type="term" value="C:nucleus"/>
    <property type="evidence" value="ECO:0007669"/>
    <property type="project" value="UniProtKB-SubCell"/>
</dbReference>
<evidence type="ECO:0000256" key="4">
    <source>
        <dbReference type="ARBA" id="ARBA00022763"/>
    </source>
</evidence>
<dbReference type="InterPro" id="IPR030841">
    <property type="entry name" value="NTH1"/>
</dbReference>
<keyword evidence="6" id="KW-0408">Iron</keyword>
<dbReference type="EC" id="4.2.99.18" evidence="12"/>
<comment type="caution">
    <text evidence="12">Lacks conserved residue(s) required for the propagation of feature annotation.</text>
</comment>
<evidence type="ECO:0000256" key="8">
    <source>
        <dbReference type="ARBA" id="ARBA00023204"/>
    </source>
</evidence>
<dbReference type="PANTHER" id="PTHR43286:SF1">
    <property type="entry name" value="ENDONUCLEASE III-LIKE PROTEIN 1"/>
    <property type="match status" value="1"/>
</dbReference>
<dbReference type="InterPro" id="IPR023170">
    <property type="entry name" value="HhH_base_excis_C"/>
</dbReference>
<proteinExistence type="inferred from homology"/>
<dbReference type="InterPro" id="IPR004036">
    <property type="entry name" value="Endonuclease-III-like_CS2"/>
</dbReference>
<evidence type="ECO:0000256" key="3">
    <source>
        <dbReference type="ARBA" id="ARBA00022723"/>
    </source>
</evidence>
<keyword evidence="12" id="KW-0539">Nucleus</keyword>
<evidence type="ECO:0000256" key="10">
    <source>
        <dbReference type="ARBA" id="ARBA00023295"/>
    </source>
</evidence>
<dbReference type="GO" id="GO:0000703">
    <property type="term" value="F:oxidized pyrimidine nucleobase lesion DNA N-glycosylase activity"/>
    <property type="evidence" value="ECO:0007669"/>
    <property type="project" value="UniProtKB-UniRule"/>
</dbReference>
<comment type="subcellular location">
    <subcellularLocation>
        <location evidence="12">Nucleus</location>
    </subcellularLocation>
    <subcellularLocation>
        <location evidence="12">Mitochondrion</location>
    </subcellularLocation>
</comment>
<dbReference type="HAMAP" id="MF_03183">
    <property type="entry name" value="Endonuclease_III_Nth"/>
    <property type="match status" value="1"/>
</dbReference>
<evidence type="ECO:0000259" key="14">
    <source>
        <dbReference type="SMART" id="SM00478"/>
    </source>
</evidence>
<evidence type="ECO:0000256" key="1">
    <source>
        <dbReference type="ARBA" id="ARBA00008343"/>
    </source>
</evidence>
<dbReference type="Gene3D" id="1.10.1670.10">
    <property type="entry name" value="Helix-hairpin-Helix base-excision DNA repair enzymes (C-terminal)"/>
    <property type="match status" value="1"/>
</dbReference>
<keyword evidence="7" id="KW-0411">Iron-sulfur</keyword>
<keyword evidence="5 12" id="KW-0378">Hydrolase</keyword>
<dbReference type="SUPFAM" id="SSF48150">
    <property type="entry name" value="DNA-glycosylase"/>
    <property type="match status" value="1"/>
</dbReference>
<comment type="caution">
    <text evidence="15">The sequence shown here is derived from an EMBL/GenBank/DDBJ whole genome shotgun (WGS) entry which is preliminary data.</text>
</comment>
<keyword evidence="9 12" id="KW-0456">Lyase</keyword>
<feature type="compositionally biased region" description="Pro residues" evidence="13">
    <location>
        <begin position="477"/>
        <end position="487"/>
    </location>
</feature>
<dbReference type="SMART" id="SM00478">
    <property type="entry name" value="ENDO3c"/>
    <property type="match status" value="1"/>
</dbReference>
<dbReference type="OrthoDB" id="2099276at2759"/>
<evidence type="ECO:0000256" key="13">
    <source>
        <dbReference type="SAM" id="MobiDB-lite"/>
    </source>
</evidence>
<keyword evidence="12" id="KW-0496">Mitochondrion</keyword>
<dbReference type="EMBL" id="JAFIQS010000003">
    <property type="protein sequence ID" value="KAG5170970.1"/>
    <property type="molecule type" value="Genomic_DNA"/>
</dbReference>
<keyword evidence="10 12" id="KW-0326">Glycosidase</keyword>
<reference evidence="15" key="1">
    <citation type="submission" date="2021-02" db="EMBL/GenBank/DDBJ databases">
        <title>Psilocybe cubensis genome.</title>
        <authorList>
            <person name="Mckernan K.J."/>
            <person name="Crawford S."/>
            <person name="Trippe A."/>
            <person name="Kane L.T."/>
            <person name="Mclaughlin S."/>
        </authorList>
    </citation>
    <scope>NUCLEOTIDE SEQUENCE [LARGE SCALE GENOMIC DNA]</scope>
    <source>
        <strain evidence="15">MGC-MH-2018</strain>
    </source>
</reference>
<dbReference type="CDD" id="cd00056">
    <property type="entry name" value="ENDO3c"/>
    <property type="match status" value="1"/>
</dbReference>
<feature type="region of interest" description="Disordered" evidence="13">
    <location>
        <begin position="106"/>
        <end position="174"/>
    </location>
</feature>
<dbReference type="InterPro" id="IPR003265">
    <property type="entry name" value="HhH-GPD_domain"/>
</dbReference>
<dbReference type="GO" id="GO:0006289">
    <property type="term" value="P:nucleotide-excision repair"/>
    <property type="evidence" value="ECO:0007669"/>
    <property type="project" value="TreeGrafter"/>
</dbReference>
<keyword evidence="8 12" id="KW-0234">DNA repair</keyword>
<comment type="catalytic activity">
    <reaction evidence="11 12">
        <text>2'-deoxyribonucleotide-(2'-deoxyribose 5'-phosphate)-2'-deoxyribonucleotide-DNA = a 3'-end 2'-deoxyribonucleotide-(2,3-dehydro-2,3-deoxyribose 5'-phosphate)-DNA + a 5'-end 5'-phospho-2'-deoxyribonucleoside-DNA + H(+)</text>
        <dbReference type="Rhea" id="RHEA:66592"/>
        <dbReference type="Rhea" id="RHEA-COMP:13180"/>
        <dbReference type="Rhea" id="RHEA-COMP:16897"/>
        <dbReference type="Rhea" id="RHEA-COMP:17067"/>
        <dbReference type="ChEBI" id="CHEBI:15378"/>
        <dbReference type="ChEBI" id="CHEBI:136412"/>
        <dbReference type="ChEBI" id="CHEBI:157695"/>
        <dbReference type="ChEBI" id="CHEBI:167181"/>
        <dbReference type="EC" id="4.2.99.18"/>
    </reaction>
</comment>
<accession>A0A8H7Y4G6</accession>
<evidence type="ECO:0000256" key="2">
    <source>
        <dbReference type="ARBA" id="ARBA00022485"/>
    </source>
</evidence>
<evidence type="ECO:0000256" key="5">
    <source>
        <dbReference type="ARBA" id="ARBA00022801"/>
    </source>
</evidence>
<dbReference type="GO" id="GO:0003677">
    <property type="term" value="F:DNA binding"/>
    <property type="evidence" value="ECO:0007669"/>
    <property type="project" value="UniProtKB-UniRule"/>
</dbReference>
<sequence>MHTPSNVLISLVSVRCRQEEQSRLARIFQPHCFFSLGFRTMSSSKRTASNRLTSRVSQFDPQVTLLEISGPQDSPRRSKRIKTEIKAEVKTESLVDLEDLNLVKLDPESETDTPKKRKRATPTKVVRPSLQDAAQSSNPTPQKKPATNVTSPKKGKTKAIPQELGTPHPAPPKWRETYDTIKEMRSRFVAPVDTMGCQQAQVAETDPKNRRYATLVSLMLSSQTKDEVTNAAVDNLRKAFGGSISVDAMIAADDSVISEAIAKVGFWRRKTTYLKQAAIRLRDDFDSDVPSSVDELCSLPGVGPKMAFLALQIAWNQYDGIGVDVHVHRITNLLGWHKPPTTTPEQTRLNLQSWLPKELFGDINHMLVGFGQVVCLPVGPRCDMCDLSAKGLCPSARTVTTKNRKEIIFTNVTKVQDSPPKVEIKLEEETEEMKYVPPRPSEELELKQETEDEKPILHEPPKVDANLEKKPRKELYVPPPPPPPAQS</sequence>
<dbReference type="GO" id="GO:0140078">
    <property type="term" value="F:class I DNA-(apurinic or apyrimidinic site) endonuclease activity"/>
    <property type="evidence" value="ECO:0007669"/>
    <property type="project" value="UniProtKB-EC"/>
</dbReference>
<protein>
    <recommendedName>
        <fullName evidence="12">Endonuclease III homolog</fullName>
        <ecNumber evidence="12">3.2.2.-</ecNumber>
        <ecNumber evidence="12">4.2.99.18</ecNumber>
    </recommendedName>
    <alternativeName>
        <fullName evidence="12">Bifunctional DNA N-glycosylase/DNA-(apurinic or apyrimidinic site) lyase</fullName>
        <shortName evidence="12">DNA glycosylase/AP lyase</shortName>
    </alternativeName>
</protein>
<feature type="region of interest" description="Disordered" evidence="13">
    <location>
        <begin position="428"/>
        <end position="487"/>
    </location>
</feature>
<dbReference type="InterPro" id="IPR000445">
    <property type="entry name" value="HhH_motif"/>
</dbReference>
<dbReference type="PROSITE" id="PS01155">
    <property type="entry name" value="ENDONUCLEASE_III_2"/>
    <property type="match status" value="1"/>
</dbReference>
<dbReference type="Pfam" id="PF00633">
    <property type="entry name" value="HHH"/>
    <property type="match status" value="1"/>
</dbReference>
<dbReference type="GO" id="GO:0006285">
    <property type="term" value="P:base-excision repair, AP site formation"/>
    <property type="evidence" value="ECO:0007669"/>
    <property type="project" value="UniProtKB-UniRule"/>
</dbReference>
<organism evidence="15">
    <name type="scientific">Psilocybe cubensis</name>
    <name type="common">Psychedelic mushroom</name>
    <name type="synonym">Stropharia cubensis</name>
    <dbReference type="NCBI Taxonomy" id="181762"/>
    <lineage>
        <taxon>Eukaryota</taxon>
        <taxon>Fungi</taxon>
        <taxon>Dikarya</taxon>
        <taxon>Basidiomycota</taxon>
        <taxon>Agaricomycotina</taxon>
        <taxon>Agaricomycetes</taxon>
        <taxon>Agaricomycetidae</taxon>
        <taxon>Agaricales</taxon>
        <taxon>Agaricineae</taxon>
        <taxon>Strophariaceae</taxon>
        <taxon>Psilocybe</taxon>
    </lineage>
</organism>
<evidence type="ECO:0000256" key="11">
    <source>
        <dbReference type="ARBA" id="ARBA00044632"/>
    </source>
</evidence>
<dbReference type="PANTHER" id="PTHR43286">
    <property type="entry name" value="ENDONUCLEASE III-LIKE PROTEIN 1"/>
    <property type="match status" value="1"/>
</dbReference>
<dbReference type="EC" id="3.2.2.-" evidence="12"/>
<evidence type="ECO:0000256" key="7">
    <source>
        <dbReference type="ARBA" id="ARBA00023014"/>
    </source>
</evidence>
<evidence type="ECO:0000256" key="12">
    <source>
        <dbReference type="HAMAP-Rule" id="MF_03183"/>
    </source>
</evidence>